<protein>
    <submittedName>
        <fullName evidence="6">Bacterio-opsin activator HTH domain-containing protein</fullName>
    </submittedName>
    <submittedName>
        <fullName evidence="5">HTH-10 family transcription regulator</fullName>
    </submittedName>
</protein>
<evidence type="ECO:0000259" key="4">
    <source>
        <dbReference type="Pfam" id="PF15915"/>
    </source>
</evidence>
<keyword evidence="2" id="KW-0804">Transcription</keyword>
<dbReference type="EMBL" id="AOHS01000010">
    <property type="protein sequence ID" value="ELY33231.1"/>
    <property type="molecule type" value="Genomic_DNA"/>
</dbReference>
<feature type="domain" description="Bacterioopsin transcriptional activator GAF and HTH associated" evidence="4">
    <location>
        <begin position="24"/>
        <end position="132"/>
    </location>
</feature>
<accession>D3SY34</accession>
<sequence>MTLVHGNVSIPVSLIIEYELRTPILESAGQVVRRLELEELYGTQDGTSKLLFWAFADDFDAFEDALASDGTVESHTRLESFTDRSLYGVTLTDEAAAKLTYPLAAEYNVAIIDITLTDEIVVSARVPSREALLEYRKRCLEKGVGFRVRRIYRENEAEAETETERYGLTEHQREALQTALDSGYFDVPRKATLSEIADELGISDQALSARLRRGQANLLWQTIAGETS</sequence>
<dbReference type="PaxDb" id="547559-Nmag_0486"/>
<reference evidence="5 7" key="2">
    <citation type="journal article" date="2012" name="BMC Genomics">
        <title>A comparative genomics perspective on the genetic content of the alkaliphilic haloarchaeon Natrialba magadii ATCC 43099T.</title>
        <authorList>
            <person name="Siddaramappa S."/>
            <person name="Challacombe J.F."/>
            <person name="Decastro R.E."/>
            <person name="Pfeiffer F."/>
            <person name="Sastre D.E."/>
            <person name="Gimenez M.I."/>
            <person name="Paggi R.A."/>
            <person name="Detter J.C."/>
            <person name="Davenport K.W."/>
            <person name="Goodwin L.A."/>
            <person name="Kyrpides N."/>
            <person name="Tapia R."/>
            <person name="Pitluck S."/>
            <person name="Lucas S."/>
            <person name="Woyke T."/>
            <person name="Maupin-Furlow J.A."/>
        </authorList>
    </citation>
    <scope>NUCLEOTIDE SEQUENCE [LARGE SCALE GENOMIC DNA]</scope>
    <source>
        <strain evidence="5">ATCC 43099</strain>
        <strain evidence="7">ATCC 43099 / DSM 3394 / CCM 3739 / CIP 104546 / IAM 13178 / JCM 8861 / NBRC 102185 / NCIMB 2190 / MS3</strain>
    </source>
</reference>
<reference evidence="5" key="4">
    <citation type="submission" date="2016-09" db="EMBL/GenBank/DDBJ databases">
        <authorList>
            <person name="Pfeiffer F."/>
        </authorList>
    </citation>
    <scope>NUCLEOTIDE SEQUENCE</scope>
    <source>
        <strain evidence="5">ATCC 43099</strain>
    </source>
</reference>
<evidence type="ECO:0000313" key="8">
    <source>
        <dbReference type="Proteomes" id="UP000011543"/>
    </source>
</evidence>
<dbReference type="InterPro" id="IPR007050">
    <property type="entry name" value="HTH_bacterioopsin"/>
</dbReference>
<keyword evidence="1" id="KW-0805">Transcription regulation</keyword>
<evidence type="ECO:0000256" key="2">
    <source>
        <dbReference type="ARBA" id="ARBA00023163"/>
    </source>
</evidence>
<evidence type="ECO:0000313" key="7">
    <source>
        <dbReference type="Proteomes" id="UP000001879"/>
    </source>
</evidence>
<proteinExistence type="predicted"/>
<dbReference type="HOGENOM" id="CLU_076274_1_0_2"/>
<dbReference type="KEGG" id="nmg:Nmag_0486"/>
<feature type="domain" description="HTH bat-type" evidence="3">
    <location>
        <begin position="168"/>
        <end position="218"/>
    </location>
</feature>
<keyword evidence="7" id="KW-1185">Reference proteome</keyword>
<dbReference type="Pfam" id="PF15915">
    <property type="entry name" value="BAT"/>
    <property type="match status" value="1"/>
</dbReference>
<dbReference type="Pfam" id="PF04967">
    <property type="entry name" value="HTH_10"/>
    <property type="match status" value="1"/>
</dbReference>
<reference evidence="6 8" key="3">
    <citation type="journal article" date="2014" name="PLoS Genet.">
        <title>Phylogenetically driven sequencing of extremely halophilic archaea reveals strategies for static and dynamic osmo-response.</title>
        <authorList>
            <person name="Becker E.A."/>
            <person name="Seitzer P.M."/>
            <person name="Tritt A."/>
            <person name="Larsen D."/>
            <person name="Krusor M."/>
            <person name="Yao A.I."/>
            <person name="Wu D."/>
            <person name="Madern D."/>
            <person name="Eisen J.A."/>
            <person name="Darling A.E."/>
            <person name="Facciotti M.T."/>
        </authorList>
    </citation>
    <scope>NUCLEOTIDE SEQUENCE [LARGE SCALE GENOMIC DNA]</scope>
    <source>
        <strain evidence="8">ATCC 43099 / DSM 3394 / CCM 3739 / CIP 104546 / IAM 13178 / JCM 8861 / NBRC 102185 / NCIMB 2190 / MS3</strain>
        <strain evidence="6">MS-3</strain>
    </source>
</reference>
<dbReference type="InterPro" id="IPR031803">
    <property type="entry name" value="BAT_GAF/HTH-assoc"/>
</dbReference>
<dbReference type="PATRIC" id="fig|547559.17.peg.540"/>
<dbReference type="OrthoDB" id="202021at2157"/>
<dbReference type="Proteomes" id="UP000001879">
    <property type="component" value="Chromosome"/>
</dbReference>
<dbReference type="eggNOG" id="arCOG02280">
    <property type="taxonomic scope" value="Archaea"/>
</dbReference>
<dbReference type="Gene3D" id="1.10.10.10">
    <property type="entry name" value="Winged helix-like DNA-binding domain superfamily/Winged helix DNA-binding domain"/>
    <property type="match status" value="1"/>
</dbReference>
<evidence type="ECO:0000259" key="3">
    <source>
        <dbReference type="Pfam" id="PF04967"/>
    </source>
</evidence>
<dbReference type="AlphaFoldDB" id="D3SY34"/>
<dbReference type="InterPro" id="IPR036388">
    <property type="entry name" value="WH-like_DNA-bd_sf"/>
</dbReference>
<dbReference type="PANTHER" id="PTHR34236">
    <property type="entry name" value="DIMETHYL SULFOXIDE REDUCTASE TRANSCRIPTIONAL ACTIVATOR"/>
    <property type="match status" value="1"/>
</dbReference>
<evidence type="ECO:0000256" key="1">
    <source>
        <dbReference type="ARBA" id="ARBA00023015"/>
    </source>
</evidence>
<name>D3SY34_NATMM</name>
<gene>
    <name evidence="5" type="ordered locus">Nmag_0486</name>
    <name evidence="6" type="ORF">C500_02844</name>
</gene>
<reference evidence="7" key="1">
    <citation type="submission" date="2010-02" db="EMBL/GenBank/DDBJ databases">
        <title>Complete sequence of chromosome of Natrialba magadii ATCC 43099.</title>
        <authorList>
            <consortium name="US DOE Joint Genome Institute"/>
            <person name="Lucas S."/>
            <person name="Copeland A."/>
            <person name="Lapidus A."/>
            <person name="Cheng J.-F."/>
            <person name="Bruce D."/>
            <person name="Goodwin L."/>
            <person name="Pitluck S."/>
            <person name="Davenport K."/>
            <person name="Saunders E."/>
            <person name="Detter J.C."/>
            <person name="Han C."/>
            <person name="Tapia R."/>
            <person name="Land M."/>
            <person name="Hauser L."/>
            <person name="Kyrpides N."/>
            <person name="Mikhailova N."/>
            <person name="De Castro R.E."/>
            <person name="Maupin-Furlow J.A."/>
            <person name="Woyke T."/>
        </authorList>
    </citation>
    <scope>NUCLEOTIDE SEQUENCE [LARGE SCALE GENOMIC DNA]</scope>
    <source>
        <strain evidence="7">ATCC 43099 / DSM 3394 / CCM 3739 / CIP 104546 / IAM 13178 / JCM 8861 / NBRC 102185 / NCIMB 2190 / MS3</strain>
    </source>
</reference>
<dbReference type="EMBL" id="CP001932">
    <property type="protein sequence ID" value="ADD04074.1"/>
    <property type="molecule type" value="Genomic_DNA"/>
</dbReference>
<dbReference type="Proteomes" id="UP000011543">
    <property type="component" value="Unassembled WGS sequence"/>
</dbReference>
<organism evidence="5 7">
    <name type="scientific">Natrialba magadii (strain ATCC 43099 / DSM 3394 / CCM 3739 / CIP 104546 / IAM 13178 / JCM 8861 / NBRC 102185 / NCIMB 2190 / MS3)</name>
    <name type="common">Natronobacterium magadii</name>
    <dbReference type="NCBI Taxonomy" id="547559"/>
    <lineage>
        <taxon>Archaea</taxon>
        <taxon>Methanobacteriati</taxon>
        <taxon>Methanobacteriota</taxon>
        <taxon>Stenosarchaea group</taxon>
        <taxon>Halobacteria</taxon>
        <taxon>Halobacteriales</taxon>
        <taxon>Natrialbaceae</taxon>
        <taxon>Natrialba</taxon>
    </lineage>
</organism>
<evidence type="ECO:0000313" key="5">
    <source>
        <dbReference type="EMBL" id="ADD04074.1"/>
    </source>
</evidence>
<dbReference type="STRING" id="547559.Nmag_0486"/>
<evidence type="ECO:0000313" key="6">
    <source>
        <dbReference type="EMBL" id="ELY33231.1"/>
    </source>
</evidence>
<dbReference type="PANTHER" id="PTHR34236:SF1">
    <property type="entry name" value="DIMETHYL SULFOXIDE REDUCTASE TRANSCRIPTIONAL ACTIVATOR"/>
    <property type="match status" value="1"/>
</dbReference>